<organism evidence="3 4">
    <name type="scientific">Egibacter rhizosphaerae</name>
    <dbReference type="NCBI Taxonomy" id="1670831"/>
    <lineage>
        <taxon>Bacteria</taxon>
        <taxon>Bacillati</taxon>
        <taxon>Actinomycetota</taxon>
        <taxon>Nitriliruptoria</taxon>
        <taxon>Egibacterales</taxon>
        <taxon>Egibacteraceae</taxon>
        <taxon>Egibacter</taxon>
    </lineage>
</organism>
<protein>
    <recommendedName>
        <fullName evidence="2">SCP domain-containing protein</fullName>
    </recommendedName>
</protein>
<dbReference type="PANTHER" id="PTHR31157">
    <property type="entry name" value="SCP DOMAIN-CONTAINING PROTEIN"/>
    <property type="match status" value="1"/>
</dbReference>
<dbReference type="InterPro" id="IPR014044">
    <property type="entry name" value="CAP_dom"/>
</dbReference>
<gene>
    <name evidence="3" type="ORF">ER308_06495</name>
</gene>
<evidence type="ECO:0000313" key="4">
    <source>
        <dbReference type="Proteomes" id="UP000291469"/>
    </source>
</evidence>
<proteinExistence type="predicted"/>
<dbReference type="InterPro" id="IPR007253">
    <property type="entry name" value="Cell_wall-bd_2"/>
</dbReference>
<dbReference type="OrthoDB" id="68195at2"/>
<dbReference type="SUPFAM" id="SSF55797">
    <property type="entry name" value="PR-1-like"/>
    <property type="match status" value="1"/>
</dbReference>
<dbReference type="RefSeq" id="WP_131154219.1">
    <property type="nucleotide sequence ID" value="NZ_CP036402.1"/>
</dbReference>
<reference evidence="3 4" key="1">
    <citation type="submission" date="2019-01" db="EMBL/GenBank/DDBJ databases">
        <title>Egibacter rhizosphaerae EGI 80759T.</title>
        <authorList>
            <person name="Chen D.-D."/>
            <person name="Tian Y."/>
            <person name="Jiao J.-Y."/>
            <person name="Zhang X.-T."/>
            <person name="Zhang Y.-G."/>
            <person name="Zhang Y."/>
            <person name="Xiao M."/>
            <person name="Shu W.-S."/>
            <person name="Li W.-J."/>
        </authorList>
    </citation>
    <scope>NUCLEOTIDE SEQUENCE [LARGE SCALE GENOMIC DNA]</scope>
    <source>
        <strain evidence="3 4">EGI 80759</strain>
    </source>
</reference>
<dbReference type="Gene3D" id="3.40.33.10">
    <property type="entry name" value="CAP"/>
    <property type="match status" value="1"/>
</dbReference>
<accession>A0A411YDI4</accession>
<feature type="signal peptide" evidence="1">
    <location>
        <begin position="1"/>
        <end position="25"/>
    </location>
</feature>
<evidence type="ECO:0000313" key="3">
    <source>
        <dbReference type="EMBL" id="QBI19222.1"/>
    </source>
</evidence>
<name>A0A411YDI4_9ACTN</name>
<dbReference type="EMBL" id="CP036402">
    <property type="protein sequence ID" value="QBI19222.1"/>
    <property type="molecule type" value="Genomic_DNA"/>
</dbReference>
<dbReference type="AlphaFoldDB" id="A0A411YDI4"/>
<dbReference type="Proteomes" id="UP000291469">
    <property type="component" value="Chromosome"/>
</dbReference>
<sequence>MARAIRIPLATLAVVLLAATFWATAATAEASEAADGEHAAAEERFVGELNAERADEALDPLIVDLRLTSVARDWATRMHRDGELRHNPGYSAEIEGSWQSVGENVGYTVRTGAGEAELVDRLHDAFMDSDGHRRNILGDWTHVGVGVSVGDDDRMWVTVNFMRAPDETSDRVIRDATAASRELFASAGEPPTVARDASGAHPAARVVLGRADVFADSLAGSALAGSDGPILLTEGPRAADADPVVHPGVRAEIDRVLAGDGTVYVLGGEAAISSGAVAELEAAGYAVERVRGEDRVGTAVRVAETVAARDGTPSEVLLATAADWADAVAGGAYAAQADAVVLLTPQDRLDERVTAYLDAHAPETVWALGGEAALDEEVVDRVGGIRTAGADRSETSLAIATDLWERSQGEPGNGFLLVHGYTDGGWAEALSHAPASALSGTPQLLVADEGPESVRRYLADFGDQLLIRATSGVPSGALGSVETAVAD</sequence>
<feature type="chain" id="PRO_5038634403" description="SCP domain-containing protein" evidence="1">
    <location>
        <begin position="26"/>
        <end position="487"/>
    </location>
</feature>
<feature type="domain" description="SCP" evidence="2">
    <location>
        <begin position="48"/>
        <end position="161"/>
    </location>
</feature>
<dbReference type="Pfam" id="PF00188">
    <property type="entry name" value="CAP"/>
    <property type="match status" value="1"/>
</dbReference>
<keyword evidence="4" id="KW-1185">Reference proteome</keyword>
<evidence type="ECO:0000259" key="2">
    <source>
        <dbReference type="Pfam" id="PF00188"/>
    </source>
</evidence>
<dbReference type="KEGG" id="erz:ER308_06495"/>
<dbReference type="InterPro" id="IPR035940">
    <property type="entry name" value="CAP_sf"/>
</dbReference>
<dbReference type="CDD" id="cd05379">
    <property type="entry name" value="CAP_bacterial"/>
    <property type="match status" value="1"/>
</dbReference>
<keyword evidence="1" id="KW-0732">Signal</keyword>
<dbReference type="Pfam" id="PF04122">
    <property type="entry name" value="CW_binding_2"/>
    <property type="match status" value="3"/>
</dbReference>
<dbReference type="PANTHER" id="PTHR31157:SF1">
    <property type="entry name" value="SCP DOMAIN-CONTAINING PROTEIN"/>
    <property type="match status" value="1"/>
</dbReference>
<evidence type="ECO:0000256" key="1">
    <source>
        <dbReference type="SAM" id="SignalP"/>
    </source>
</evidence>